<evidence type="ECO:0000259" key="1">
    <source>
        <dbReference type="PROSITE" id="PS50878"/>
    </source>
</evidence>
<evidence type="ECO:0000313" key="3">
    <source>
        <dbReference type="Proteomes" id="UP001057375"/>
    </source>
</evidence>
<accession>A0ABQ5KZG6</accession>
<protein>
    <submittedName>
        <fullName evidence="2">Uncharacterized protein LOC109101758</fullName>
    </submittedName>
</protein>
<dbReference type="Proteomes" id="UP001057375">
    <property type="component" value="Unassembled WGS sequence"/>
</dbReference>
<proteinExistence type="predicted"/>
<evidence type="ECO:0000313" key="2">
    <source>
        <dbReference type="EMBL" id="GKT37815.1"/>
    </source>
</evidence>
<feature type="domain" description="Reverse transcriptase" evidence="1">
    <location>
        <begin position="1"/>
        <end position="155"/>
    </location>
</feature>
<dbReference type="PANTHER" id="PTHR24559">
    <property type="entry name" value="TRANSPOSON TY3-I GAG-POL POLYPROTEIN"/>
    <property type="match status" value="1"/>
</dbReference>
<dbReference type="InterPro" id="IPR043128">
    <property type="entry name" value="Rev_trsase/Diguanyl_cyclase"/>
</dbReference>
<reference evidence="2" key="1">
    <citation type="submission" date="2022-03" db="EMBL/GenBank/DDBJ databases">
        <title>Draft genome sequence of Aduncisulcus paluster, a free-living microaerophilic Fornicata.</title>
        <authorList>
            <person name="Yuyama I."/>
            <person name="Kume K."/>
            <person name="Tamura T."/>
            <person name="Inagaki Y."/>
            <person name="Hashimoto T."/>
        </authorList>
    </citation>
    <scope>NUCLEOTIDE SEQUENCE</scope>
    <source>
        <strain evidence="2">NY0171</strain>
    </source>
</reference>
<feature type="non-terminal residue" evidence="2">
    <location>
        <position position="155"/>
    </location>
</feature>
<name>A0ABQ5KZG6_9EUKA</name>
<dbReference type="Gene3D" id="3.30.70.270">
    <property type="match status" value="1"/>
</dbReference>
<organism evidence="2 3">
    <name type="scientific">Aduncisulcus paluster</name>
    <dbReference type="NCBI Taxonomy" id="2918883"/>
    <lineage>
        <taxon>Eukaryota</taxon>
        <taxon>Metamonada</taxon>
        <taxon>Carpediemonas-like organisms</taxon>
        <taxon>Aduncisulcus</taxon>
    </lineage>
</organism>
<dbReference type="InterPro" id="IPR053134">
    <property type="entry name" value="RNA-dir_DNA_polymerase"/>
</dbReference>
<dbReference type="SUPFAM" id="SSF56672">
    <property type="entry name" value="DNA/RNA polymerases"/>
    <property type="match status" value="1"/>
</dbReference>
<dbReference type="EMBL" id="BQXS01005271">
    <property type="protein sequence ID" value="GKT37815.1"/>
    <property type="molecule type" value="Genomic_DNA"/>
</dbReference>
<dbReference type="PROSITE" id="PS50878">
    <property type="entry name" value="RT_POL"/>
    <property type="match status" value="1"/>
</dbReference>
<sequence length="155" mass="17758">MVPKKDDSWRLCIDYREVNKRIHDVAFPLPRIDDFLGHLTGKKFFAALDLVHGYHQLPLAPETKHITAFTTPLGLFEWNVLPFGLKTAPAIFQKTLQHVFSDIMFHGVLVYLDDIIVYADDAPTFISRLSEGFNRLEEFGLLLNKKKCVLGTEEV</sequence>
<dbReference type="PANTHER" id="PTHR24559:SF444">
    <property type="entry name" value="REVERSE TRANSCRIPTASE DOMAIN-CONTAINING PROTEIN"/>
    <property type="match status" value="1"/>
</dbReference>
<dbReference type="InterPro" id="IPR043502">
    <property type="entry name" value="DNA/RNA_pol_sf"/>
</dbReference>
<keyword evidence="3" id="KW-1185">Reference proteome</keyword>
<dbReference type="Gene3D" id="3.10.10.10">
    <property type="entry name" value="HIV Type 1 Reverse Transcriptase, subunit A, domain 1"/>
    <property type="match status" value="1"/>
</dbReference>
<dbReference type="Pfam" id="PF00078">
    <property type="entry name" value="RVT_1"/>
    <property type="match status" value="1"/>
</dbReference>
<dbReference type="CDD" id="cd01647">
    <property type="entry name" value="RT_LTR"/>
    <property type="match status" value="1"/>
</dbReference>
<gene>
    <name evidence="2" type="ORF">ADUPG1_003753</name>
</gene>
<comment type="caution">
    <text evidence="2">The sequence shown here is derived from an EMBL/GenBank/DDBJ whole genome shotgun (WGS) entry which is preliminary data.</text>
</comment>
<dbReference type="InterPro" id="IPR000477">
    <property type="entry name" value="RT_dom"/>
</dbReference>